<sequence>MMGPVIKQKEFRFQGLDYRTEIWLGLSIIPVLAAVLVGTFYLVRMIFPLDLLRIPRGIIIGIILGISFLSLKWMVKLVHNRTWIVNVDDDRLLLQFGKRRFDIPLGSIRRIENMGNVGFRYLSFVTQEGLTVRIRVGATAMTPFSTAEDVQTVDDFIRYLKPYIDKHFNKKVLRNKINQNPFPHYGVYVVKSDPLRYNLFEKMTPGQVILVIFTSGVVFLILLLQVLFYFIDKKH</sequence>
<accession>A0A848GFF4</accession>
<evidence type="ECO:0000313" key="3">
    <source>
        <dbReference type="Proteomes" id="UP000583266"/>
    </source>
</evidence>
<gene>
    <name evidence="2" type="ORF">HHL17_08375</name>
</gene>
<evidence type="ECO:0000313" key="2">
    <source>
        <dbReference type="EMBL" id="NML37214.1"/>
    </source>
</evidence>
<feature type="transmembrane region" description="Helical" evidence="1">
    <location>
        <begin position="54"/>
        <end position="71"/>
    </location>
</feature>
<evidence type="ECO:0008006" key="4">
    <source>
        <dbReference type="Google" id="ProtNLM"/>
    </source>
</evidence>
<keyword evidence="1" id="KW-0812">Transmembrane</keyword>
<keyword evidence="3" id="KW-1185">Reference proteome</keyword>
<feature type="transmembrane region" description="Helical" evidence="1">
    <location>
        <begin position="208"/>
        <end position="231"/>
    </location>
</feature>
<proteinExistence type="predicted"/>
<keyword evidence="1" id="KW-1133">Transmembrane helix</keyword>
<name>A0A848GFF4_9BACT</name>
<dbReference type="Proteomes" id="UP000583266">
    <property type="component" value="Unassembled WGS sequence"/>
</dbReference>
<keyword evidence="1" id="KW-0472">Membrane</keyword>
<dbReference type="AlphaFoldDB" id="A0A848GFF4"/>
<dbReference type="EMBL" id="JABBGC010000001">
    <property type="protein sequence ID" value="NML37214.1"/>
    <property type="molecule type" value="Genomic_DNA"/>
</dbReference>
<comment type="caution">
    <text evidence="2">The sequence shown here is derived from an EMBL/GenBank/DDBJ whole genome shotgun (WGS) entry which is preliminary data.</text>
</comment>
<evidence type="ECO:0000256" key="1">
    <source>
        <dbReference type="SAM" id="Phobius"/>
    </source>
</evidence>
<organism evidence="2 3">
    <name type="scientific">Chitinophaga fulva</name>
    <dbReference type="NCBI Taxonomy" id="2728842"/>
    <lineage>
        <taxon>Bacteria</taxon>
        <taxon>Pseudomonadati</taxon>
        <taxon>Bacteroidota</taxon>
        <taxon>Chitinophagia</taxon>
        <taxon>Chitinophagales</taxon>
        <taxon>Chitinophagaceae</taxon>
        <taxon>Chitinophaga</taxon>
    </lineage>
</organism>
<feature type="transmembrane region" description="Helical" evidence="1">
    <location>
        <begin position="21"/>
        <end position="42"/>
    </location>
</feature>
<reference evidence="2 3" key="1">
    <citation type="submission" date="2020-04" db="EMBL/GenBank/DDBJ databases">
        <title>Chitinophaga sp. G-6-1-13 sp. nov., isolated from soil.</title>
        <authorList>
            <person name="Dahal R.H."/>
            <person name="Chaudhary D.K."/>
        </authorList>
    </citation>
    <scope>NUCLEOTIDE SEQUENCE [LARGE SCALE GENOMIC DNA]</scope>
    <source>
        <strain evidence="2 3">G-6-1-13</strain>
    </source>
</reference>
<dbReference type="RefSeq" id="WP_169224285.1">
    <property type="nucleotide sequence ID" value="NZ_JABBGC010000001.1"/>
</dbReference>
<protein>
    <recommendedName>
        <fullName evidence="4">PH domain-containing protein</fullName>
    </recommendedName>
</protein>